<dbReference type="SUPFAM" id="SSF53335">
    <property type="entry name" value="S-adenosyl-L-methionine-dependent methyltransferases"/>
    <property type="match status" value="1"/>
</dbReference>
<dbReference type="RefSeq" id="WP_230553458.1">
    <property type="nucleotide sequence ID" value="NZ_JAJISD010000012.1"/>
</dbReference>
<sequence length="197" mass="21539">MRREAPAAARNRQPILEVLQPRLPTEGLVLEIASGTGEHVVHYAAARPGLVFQPSDPDADARASIDDWVRTLGLANVRQALEIDVTRPVWPVERADAVLCCNMIHIAPWDAAIGLVEGAARLLPTGGLLFTYGPYRREGRHTAPSNEAFDADLRRRNPAWGVRDLEAVVDLAGKAGFSPPEIVEMPANNLSLLFKRL</sequence>
<evidence type="ECO:0000313" key="2">
    <source>
        <dbReference type="Proteomes" id="UP001198862"/>
    </source>
</evidence>
<dbReference type="Pfam" id="PF06080">
    <property type="entry name" value="DUF938"/>
    <property type="match status" value="1"/>
</dbReference>
<protein>
    <submittedName>
        <fullName evidence="1">Class I SAM-dependent methyltransferase</fullName>
    </submittedName>
</protein>
<name>A0ABS8L120_9HYPH</name>
<dbReference type="PANTHER" id="PTHR20974">
    <property type="entry name" value="UPF0585 PROTEIN CG18661"/>
    <property type="match status" value="1"/>
</dbReference>
<dbReference type="GO" id="GO:0032259">
    <property type="term" value="P:methylation"/>
    <property type="evidence" value="ECO:0007669"/>
    <property type="project" value="UniProtKB-KW"/>
</dbReference>
<accession>A0ABS8L120</accession>
<keyword evidence="1" id="KW-0489">Methyltransferase</keyword>
<organism evidence="1 2">
    <name type="scientific">Reyranella aquatilis</name>
    <dbReference type="NCBI Taxonomy" id="2035356"/>
    <lineage>
        <taxon>Bacteria</taxon>
        <taxon>Pseudomonadati</taxon>
        <taxon>Pseudomonadota</taxon>
        <taxon>Alphaproteobacteria</taxon>
        <taxon>Hyphomicrobiales</taxon>
        <taxon>Reyranellaceae</taxon>
        <taxon>Reyranella</taxon>
    </lineage>
</organism>
<reference evidence="1 2" key="1">
    <citation type="submission" date="2021-11" db="EMBL/GenBank/DDBJ databases">
        <authorList>
            <person name="Lee D.-H."/>
            <person name="Kim S.-B."/>
        </authorList>
    </citation>
    <scope>NUCLEOTIDE SEQUENCE [LARGE SCALE GENOMIC DNA]</scope>
    <source>
        <strain evidence="1 2">KCTC 52223</strain>
    </source>
</reference>
<gene>
    <name evidence="1" type="ORF">LJ725_23955</name>
</gene>
<dbReference type="CDD" id="cd02440">
    <property type="entry name" value="AdoMet_MTases"/>
    <property type="match status" value="1"/>
</dbReference>
<proteinExistence type="predicted"/>
<dbReference type="InterPro" id="IPR010342">
    <property type="entry name" value="DUF938"/>
</dbReference>
<keyword evidence="2" id="KW-1185">Reference proteome</keyword>
<dbReference type="EMBL" id="JAJISD010000012">
    <property type="protein sequence ID" value="MCC8432040.1"/>
    <property type="molecule type" value="Genomic_DNA"/>
</dbReference>
<dbReference type="Proteomes" id="UP001198862">
    <property type="component" value="Unassembled WGS sequence"/>
</dbReference>
<dbReference type="Gene3D" id="3.40.50.150">
    <property type="entry name" value="Vaccinia Virus protein VP39"/>
    <property type="match status" value="1"/>
</dbReference>
<keyword evidence="1" id="KW-0808">Transferase</keyword>
<comment type="caution">
    <text evidence="1">The sequence shown here is derived from an EMBL/GenBank/DDBJ whole genome shotgun (WGS) entry which is preliminary data.</text>
</comment>
<dbReference type="GO" id="GO:0008168">
    <property type="term" value="F:methyltransferase activity"/>
    <property type="evidence" value="ECO:0007669"/>
    <property type="project" value="UniProtKB-KW"/>
</dbReference>
<evidence type="ECO:0000313" key="1">
    <source>
        <dbReference type="EMBL" id="MCC8432040.1"/>
    </source>
</evidence>
<dbReference type="PANTHER" id="PTHR20974:SF0">
    <property type="entry name" value="UPF0585 PROTEIN CG18661"/>
    <property type="match status" value="1"/>
</dbReference>
<dbReference type="InterPro" id="IPR029063">
    <property type="entry name" value="SAM-dependent_MTases_sf"/>
</dbReference>